<name>A0AAN9P026_PSOTE</name>
<dbReference type="Proteomes" id="UP001386955">
    <property type="component" value="Unassembled WGS sequence"/>
</dbReference>
<evidence type="ECO:0000313" key="2">
    <source>
        <dbReference type="Proteomes" id="UP001386955"/>
    </source>
</evidence>
<comment type="caution">
    <text evidence="1">The sequence shown here is derived from an EMBL/GenBank/DDBJ whole genome shotgun (WGS) entry which is preliminary data.</text>
</comment>
<protein>
    <submittedName>
        <fullName evidence="1">Uncharacterized protein</fullName>
    </submittedName>
</protein>
<dbReference type="AlphaFoldDB" id="A0AAN9P026"/>
<proteinExistence type="predicted"/>
<keyword evidence="2" id="KW-1185">Reference proteome</keyword>
<accession>A0AAN9P026</accession>
<gene>
    <name evidence="1" type="ORF">VNO78_32840</name>
</gene>
<evidence type="ECO:0000313" key="1">
    <source>
        <dbReference type="EMBL" id="KAK7380332.1"/>
    </source>
</evidence>
<organism evidence="1 2">
    <name type="scientific">Psophocarpus tetragonolobus</name>
    <name type="common">Winged bean</name>
    <name type="synonym">Dolichos tetragonolobus</name>
    <dbReference type="NCBI Taxonomy" id="3891"/>
    <lineage>
        <taxon>Eukaryota</taxon>
        <taxon>Viridiplantae</taxon>
        <taxon>Streptophyta</taxon>
        <taxon>Embryophyta</taxon>
        <taxon>Tracheophyta</taxon>
        <taxon>Spermatophyta</taxon>
        <taxon>Magnoliopsida</taxon>
        <taxon>eudicotyledons</taxon>
        <taxon>Gunneridae</taxon>
        <taxon>Pentapetalae</taxon>
        <taxon>rosids</taxon>
        <taxon>fabids</taxon>
        <taxon>Fabales</taxon>
        <taxon>Fabaceae</taxon>
        <taxon>Papilionoideae</taxon>
        <taxon>50 kb inversion clade</taxon>
        <taxon>NPAAA clade</taxon>
        <taxon>indigoferoid/millettioid clade</taxon>
        <taxon>Phaseoleae</taxon>
        <taxon>Psophocarpus</taxon>
    </lineage>
</organism>
<dbReference type="EMBL" id="JAYMYS010000009">
    <property type="protein sequence ID" value="KAK7380332.1"/>
    <property type="molecule type" value="Genomic_DNA"/>
</dbReference>
<reference evidence="1 2" key="1">
    <citation type="submission" date="2024-01" db="EMBL/GenBank/DDBJ databases">
        <title>The genomes of 5 underutilized Papilionoideae crops provide insights into root nodulation and disease resistanc.</title>
        <authorList>
            <person name="Jiang F."/>
        </authorList>
    </citation>
    <scope>NUCLEOTIDE SEQUENCE [LARGE SCALE GENOMIC DNA]</scope>
    <source>
        <strain evidence="1">DUOXIRENSHENG_FW03</strain>
        <tissue evidence="1">Leaves</tissue>
    </source>
</reference>
<sequence length="145" mass="15958">MEWTMIDGLGLKNGFLDTFNYDKPCDKLWWKLNEWDFKGNLRPFEIDVDAMELANYAISNKCEIGIFVQHRVLTAGIIELAGDGAKNDGQDDRLGENMVDVETEGVGGKDRGGGLGDRIGEDQCVEEDEGVGMVDGVHCIEEGNG</sequence>